<dbReference type="Pfam" id="PF02879">
    <property type="entry name" value="PGM_PMM_II"/>
    <property type="match status" value="1"/>
</dbReference>
<feature type="binding site" evidence="9">
    <location>
        <position position="241"/>
    </location>
    <ligand>
        <name>Mg(2+)</name>
        <dbReference type="ChEBI" id="CHEBI:18420"/>
    </ligand>
</feature>
<dbReference type="AlphaFoldDB" id="A0A926IAK8"/>
<dbReference type="InterPro" id="IPR005845">
    <property type="entry name" value="A-D-PHexomutase_a/b/a-II"/>
</dbReference>
<evidence type="ECO:0000256" key="6">
    <source>
        <dbReference type="ARBA" id="ARBA00050364"/>
    </source>
</evidence>
<feature type="binding site" evidence="9">
    <location>
        <position position="243"/>
    </location>
    <ligand>
        <name>Mg(2+)</name>
        <dbReference type="ChEBI" id="CHEBI:18420"/>
    </ligand>
</feature>
<proteinExistence type="inferred from homology"/>
<dbReference type="GO" id="GO:0009252">
    <property type="term" value="P:peptidoglycan biosynthetic process"/>
    <property type="evidence" value="ECO:0007669"/>
    <property type="project" value="TreeGrafter"/>
</dbReference>
<evidence type="ECO:0000259" key="14">
    <source>
        <dbReference type="Pfam" id="PF02879"/>
    </source>
</evidence>
<dbReference type="Proteomes" id="UP000660861">
    <property type="component" value="Unassembled WGS sequence"/>
</dbReference>
<feature type="domain" description="Alpha-D-phosphohexomutase alpha/beta/alpha" evidence="14">
    <location>
        <begin position="158"/>
        <end position="254"/>
    </location>
</feature>
<dbReference type="GO" id="GO:0008966">
    <property type="term" value="F:phosphoglucosamine mutase activity"/>
    <property type="evidence" value="ECO:0007669"/>
    <property type="project" value="UniProtKB-UniRule"/>
</dbReference>
<dbReference type="GO" id="GO:0005829">
    <property type="term" value="C:cytosol"/>
    <property type="evidence" value="ECO:0007669"/>
    <property type="project" value="TreeGrafter"/>
</dbReference>
<keyword evidence="2 9" id="KW-0597">Phosphoprotein</keyword>
<dbReference type="InterPro" id="IPR016055">
    <property type="entry name" value="A-D-PHexomutase_a/b/a-I/II/III"/>
</dbReference>
<name>A0A926IAK8_9FIRM</name>
<dbReference type="CDD" id="cd05802">
    <property type="entry name" value="GlmM"/>
    <property type="match status" value="1"/>
</dbReference>
<keyword evidence="4 9" id="KW-0460">Magnesium</keyword>
<dbReference type="GO" id="GO:0005975">
    <property type="term" value="P:carbohydrate metabolic process"/>
    <property type="evidence" value="ECO:0007669"/>
    <property type="project" value="InterPro"/>
</dbReference>
<dbReference type="PROSITE" id="PS00710">
    <property type="entry name" value="PGM_PMM"/>
    <property type="match status" value="1"/>
</dbReference>
<dbReference type="InterPro" id="IPR005844">
    <property type="entry name" value="A-D-PHexomutase_a/b/a-I"/>
</dbReference>
<dbReference type="InterPro" id="IPR005843">
    <property type="entry name" value="A-D-PHexomutase_C"/>
</dbReference>
<comment type="function">
    <text evidence="9 11">Catalyzes the conversion of glucosamine-6-phosphate to glucosamine-1-phosphate.</text>
</comment>
<dbReference type="InterPro" id="IPR005841">
    <property type="entry name" value="Alpha-D-phosphohexomutase_SF"/>
</dbReference>
<comment type="PTM">
    <text evidence="9">Activated by phosphorylation.</text>
</comment>
<evidence type="ECO:0000256" key="1">
    <source>
        <dbReference type="ARBA" id="ARBA00010231"/>
    </source>
</evidence>
<dbReference type="EC" id="5.4.2.10" evidence="7 9"/>
<feature type="active site" description="Phosphoserine intermediate" evidence="9">
    <location>
        <position position="101"/>
    </location>
</feature>
<feature type="domain" description="Alpha-D-phosphohexomutase alpha/beta/alpha" evidence="13">
    <location>
        <begin position="3"/>
        <end position="134"/>
    </location>
</feature>
<comment type="catalytic activity">
    <reaction evidence="6 9 11">
        <text>alpha-D-glucosamine 1-phosphate = D-glucosamine 6-phosphate</text>
        <dbReference type="Rhea" id="RHEA:23424"/>
        <dbReference type="ChEBI" id="CHEBI:58516"/>
        <dbReference type="ChEBI" id="CHEBI:58725"/>
        <dbReference type="EC" id="5.4.2.10"/>
    </reaction>
</comment>
<dbReference type="FunFam" id="3.30.310.50:FF:000001">
    <property type="entry name" value="Phosphoglucosamine mutase"/>
    <property type="match status" value="1"/>
</dbReference>
<dbReference type="Pfam" id="PF02878">
    <property type="entry name" value="PGM_PMM_I"/>
    <property type="match status" value="1"/>
</dbReference>
<dbReference type="InterPro" id="IPR016066">
    <property type="entry name" value="A-D-PHexomutase_CS"/>
</dbReference>
<dbReference type="HAMAP" id="MF_01554_B">
    <property type="entry name" value="GlmM_B"/>
    <property type="match status" value="1"/>
</dbReference>
<evidence type="ECO:0000256" key="9">
    <source>
        <dbReference type="HAMAP-Rule" id="MF_01554"/>
    </source>
</evidence>
<evidence type="ECO:0000259" key="15">
    <source>
        <dbReference type="Pfam" id="PF02880"/>
    </source>
</evidence>
<gene>
    <name evidence="9" type="primary">glmM</name>
    <name evidence="16" type="ORF">H8709_00030</name>
</gene>
<organism evidence="16 17">
    <name type="scientific">Zongyangia hominis</name>
    <dbReference type="NCBI Taxonomy" id="2763677"/>
    <lineage>
        <taxon>Bacteria</taxon>
        <taxon>Bacillati</taxon>
        <taxon>Bacillota</taxon>
        <taxon>Clostridia</taxon>
        <taxon>Eubacteriales</taxon>
        <taxon>Oscillospiraceae</taxon>
        <taxon>Zongyangia</taxon>
    </lineage>
</organism>
<dbReference type="Gene3D" id="3.30.310.50">
    <property type="entry name" value="Alpha-D-phosphohexomutase, C-terminal domain"/>
    <property type="match status" value="1"/>
</dbReference>
<dbReference type="FunFam" id="3.40.120.10:FF:000002">
    <property type="entry name" value="Phosphoglucosamine mutase"/>
    <property type="match status" value="1"/>
</dbReference>
<evidence type="ECO:0000256" key="3">
    <source>
        <dbReference type="ARBA" id="ARBA00022723"/>
    </source>
</evidence>
<dbReference type="PRINTS" id="PR00509">
    <property type="entry name" value="PGMPMM"/>
</dbReference>
<feature type="binding site" evidence="9">
    <location>
        <position position="245"/>
    </location>
    <ligand>
        <name>Mg(2+)</name>
        <dbReference type="ChEBI" id="CHEBI:18420"/>
    </ligand>
</feature>
<evidence type="ECO:0000259" key="12">
    <source>
        <dbReference type="Pfam" id="PF00408"/>
    </source>
</evidence>
<evidence type="ECO:0000256" key="5">
    <source>
        <dbReference type="ARBA" id="ARBA00023235"/>
    </source>
</evidence>
<dbReference type="SUPFAM" id="SSF55957">
    <property type="entry name" value="Phosphoglucomutase, C-terminal domain"/>
    <property type="match status" value="1"/>
</dbReference>
<evidence type="ECO:0000259" key="13">
    <source>
        <dbReference type="Pfam" id="PF02878"/>
    </source>
</evidence>
<dbReference type="Gene3D" id="3.40.120.10">
    <property type="entry name" value="Alpha-D-Glucose-1,6-Bisphosphate, subunit A, domain 3"/>
    <property type="match status" value="3"/>
</dbReference>
<dbReference type="Pfam" id="PF02880">
    <property type="entry name" value="PGM_PMM_III"/>
    <property type="match status" value="1"/>
</dbReference>
<dbReference type="GO" id="GO:0000287">
    <property type="term" value="F:magnesium ion binding"/>
    <property type="evidence" value="ECO:0007669"/>
    <property type="project" value="UniProtKB-UniRule"/>
</dbReference>
<comment type="similarity">
    <text evidence="1 9 10">Belongs to the phosphohexose mutase family.</text>
</comment>
<feature type="domain" description="Alpha-D-phosphohexomutase alpha/beta/alpha" evidence="15">
    <location>
        <begin position="258"/>
        <end position="370"/>
    </location>
</feature>
<evidence type="ECO:0000256" key="2">
    <source>
        <dbReference type="ARBA" id="ARBA00022553"/>
    </source>
</evidence>
<evidence type="ECO:0000313" key="17">
    <source>
        <dbReference type="Proteomes" id="UP000660861"/>
    </source>
</evidence>
<dbReference type="FunFam" id="3.40.120.10:FF:000001">
    <property type="entry name" value="Phosphoglucosamine mutase"/>
    <property type="match status" value="1"/>
</dbReference>
<comment type="cofactor">
    <cofactor evidence="9">
        <name>Mg(2+)</name>
        <dbReference type="ChEBI" id="CHEBI:18420"/>
    </cofactor>
    <text evidence="9">Binds 1 Mg(2+) ion per subunit.</text>
</comment>
<dbReference type="InterPro" id="IPR050060">
    <property type="entry name" value="Phosphoglucosamine_mutase"/>
</dbReference>
<protein>
    <recommendedName>
        <fullName evidence="8 9">Phosphoglucosamine mutase</fullName>
        <ecNumber evidence="7 9">5.4.2.10</ecNumber>
    </recommendedName>
</protein>
<dbReference type="InterPro" id="IPR006352">
    <property type="entry name" value="GlmM_bact"/>
</dbReference>
<dbReference type="SUPFAM" id="SSF53738">
    <property type="entry name" value="Phosphoglucomutase, first 3 domains"/>
    <property type="match status" value="3"/>
</dbReference>
<comment type="caution">
    <text evidence="16">The sequence shown here is derived from an EMBL/GenBank/DDBJ whole genome shotgun (WGS) entry which is preliminary data.</text>
</comment>
<dbReference type="GO" id="GO:0004615">
    <property type="term" value="F:phosphomannomutase activity"/>
    <property type="evidence" value="ECO:0007669"/>
    <property type="project" value="TreeGrafter"/>
</dbReference>
<evidence type="ECO:0000256" key="4">
    <source>
        <dbReference type="ARBA" id="ARBA00022842"/>
    </source>
</evidence>
<evidence type="ECO:0000256" key="10">
    <source>
        <dbReference type="RuleBase" id="RU004326"/>
    </source>
</evidence>
<feature type="binding site" description="via phosphate group" evidence="9">
    <location>
        <position position="101"/>
    </location>
    <ligand>
        <name>Mg(2+)</name>
        <dbReference type="ChEBI" id="CHEBI:18420"/>
    </ligand>
</feature>
<dbReference type="EMBL" id="JACRTC010000001">
    <property type="protein sequence ID" value="MBC8569220.1"/>
    <property type="molecule type" value="Genomic_DNA"/>
</dbReference>
<dbReference type="PANTHER" id="PTHR42946:SF1">
    <property type="entry name" value="PHOSPHOGLUCOMUTASE (ALPHA-D-GLUCOSE-1,6-BISPHOSPHATE-DEPENDENT)"/>
    <property type="match status" value="1"/>
</dbReference>
<evidence type="ECO:0000256" key="7">
    <source>
        <dbReference type="ARBA" id="ARBA00066330"/>
    </source>
</evidence>
<dbReference type="Pfam" id="PF00408">
    <property type="entry name" value="PGM_PMM_IV"/>
    <property type="match status" value="1"/>
</dbReference>
<reference evidence="16" key="1">
    <citation type="submission" date="2020-08" db="EMBL/GenBank/DDBJ databases">
        <title>Genome public.</title>
        <authorList>
            <person name="Liu C."/>
            <person name="Sun Q."/>
        </authorList>
    </citation>
    <scope>NUCLEOTIDE SEQUENCE</scope>
    <source>
        <strain evidence="16">NSJ-54</strain>
    </source>
</reference>
<keyword evidence="17" id="KW-1185">Reference proteome</keyword>
<dbReference type="InterPro" id="IPR005846">
    <property type="entry name" value="A-D-PHexomutase_a/b/a-III"/>
</dbReference>
<feature type="domain" description="Alpha-D-phosphohexomutase C-terminal" evidence="12">
    <location>
        <begin position="374"/>
        <end position="442"/>
    </location>
</feature>
<dbReference type="InterPro" id="IPR036900">
    <property type="entry name" value="A-D-PHexomutase_C_sf"/>
</dbReference>
<dbReference type="NCBIfam" id="TIGR01455">
    <property type="entry name" value="glmM"/>
    <property type="match status" value="1"/>
</dbReference>
<keyword evidence="3 9" id="KW-0479">Metal-binding</keyword>
<sequence length="449" mass="48126">MGRIFGTDGARGVANQELSCELAMNIGRCAATVLTSHTHHKPKVLIGKDTRISSDMLEAALVAGLCSVGADVMIIGVVPTPAVAFLVQEYEADAGIMISASHNPVEFNGIKIFNENGYKLSDSIENEIEALLQNGVPPEALKQGGEIGSVIRVKTATKDYISHIRSTVQGDLSGLTVAIDCANGSASTTAQTLFESLGAKCLLINDVPDGININDNCGSTHIEVLSKYVVENGCDVGVAFDGDADRCLAVDEHGVILDGDRLMAMFAYDMKKNGTLKNDTVVATIMSNLGFYKFCERYGIQAASTKVGDRYVLENMLENGHNLGGEQSGHIIFLDYMTTGDGQLSAVQLLSLLHKSGGKMSDLAEIMERYPQTLVNVRVANDAKDRLEGDEEIWNAIRRHEDTLAGDGRILVRCSGTEPLIRVMVEGKESEQIGAMAADIAGKIKERLG</sequence>
<evidence type="ECO:0000313" key="16">
    <source>
        <dbReference type="EMBL" id="MBC8569220.1"/>
    </source>
</evidence>
<keyword evidence="5 9" id="KW-0413">Isomerase</keyword>
<evidence type="ECO:0000256" key="11">
    <source>
        <dbReference type="RuleBase" id="RU004327"/>
    </source>
</evidence>
<feature type="modified residue" description="Phosphoserine" evidence="9">
    <location>
        <position position="101"/>
    </location>
</feature>
<dbReference type="RefSeq" id="WP_262396330.1">
    <property type="nucleotide sequence ID" value="NZ_JACRTC010000001.1"/>
</dbReference>
<evidence type="ECO:0000256" key="8">
    <source>
        <dbReference type="ARBA" id="ARBA00068193"/>
    </source>
</evidence>
<dbReference type="GO" id="GO:0006048">
    <property type="term" value="P:UDP-N-acetylglucosamine biosynthetic process"/>
    <property type="evidence" value="ECO:0007669"/>
    <property type="project" value="TreeGrafter"/>
</dbReference>
<dbReference type="PANTHER" id="PTHR42946">
    <property type="entry name" value="PHOSPHOHEXOSE MUTASE"/>
    <property type="match status" value="1"/>
</dbReference>
<accession>A0A926IAK8</accession>